<dbReference type="Proteomes" id="UP000279972">
    <property type="component" value="Chromosome"/>
</dbReference>
<protein>
    <submittedName>
        <fullName evidence="2">Uncharacterized protein</fullName>
    </submittedName>
</protein>
<keyword evidence="4" id="KW-1185">Reference proteome</keyword>
<evidence type="ECO:0000313" key="4">
    <source>
        <dbReference type="Proteomes" id="UP000279972"/>
    </source>
</evidence>
<proteinExistence type="predicted"/>
<evidence type="ECO:0000313" key="3">
    <source>
        <dbReference type="Proteomes" id="UP000236262"/>
    </source>
</evidence>
<dbReference type="AlphaFoldDB" id="A0A3G6RLB1"/>
<evidence type="ECO:0000313" key="2">
    <source>
        <dbReference type="EMBL" id="PNW14071.1"/>
    </source>
</evidence>
<dbReference type="EMBL" id="CP033924">
    <property type="protein sequence ID" value="AZA82254.1"/>
    <property type="molecule type" value="Genomic_DNA"/>
</dbReference>
<dbReference type="KEGG" id="clac:EG342_10210"/>
<gene>
    <name evidence="2" type="ORF">C1637_09495</name>
    <name evidence="1" type="ORF">EG342_10210</name>
</gene>
<organism evidence="2 3">
    <name type="scientific">Chryseobacterium lactis</name>
    <dbReference type="NCBI Taxonomy" id="1241981"/>
    <lineage>
        <taxon>Bacteria</taxon>
        <taxon>Pseudomonadati</taxon>
        <taxon>Bacteroidota</taxon>
        <taxon>Flavobacteriia</taxon>
        <taxon>Flavobacteriales</taxon>
        <taxon>Weeksellaceae</taxon>
        <taxon>Chryseobacterium group</taxon>
        <taxon>Chryseobacterium</taxon>
    </lineage>
</organism>
<dbReference type="EMBL" id="PPEH01000003">
    <property type="protein sequence ID" value="PNW14071.1"/>
    <property type="molecule type" value="Genomic_DNA"/>
</dbReference>
<name>A0A3G6RLB1_CHRLC</name>
<dbReference type="Proteomes" id="UP000236262">
    <property type="component" value="Unassembled WGS sequence"/>
</dbReference>
<reference evidence="1 4" key="2">
    <citation type="submission" date="2018-11" db="EMBL/GenBank/DDBJ databases">
        <title>Proposal to divide the Flavobacteriaceae and reorganize its genera based on Amino Acid Identity values calculated from whole genome sequences.</title>
        <authorList>
            <person name="Nicholson A.C."/>
            <person name="Gulvik C.A."/>
            <person name="Whitney A.M."/>
            <person name="Humrighouse B.W."/>
            <person name="Bell M."/>
            <person name="Holmes B."/>
            <person name="Steigerwalt A.G."/>
            <person name="Villarma A."/>
            <person name="Sheth M."/>
            <person name="Batra D."/>
            <person name="Pryor J."/>
            <person name="Bernardet J.-F."/>
            <person name="Hugo C."/>
            <person name="Kampfer P."/>
            <person name="Newman J."/>
            <person name="McQuiston J.R."/>
        </authorList>
    </citation>
    <scope>NUCLEOTIDE SEQUENCE [LARGE SCALE GENOMIC DNA]</scope>
    <source>
        <strain evidence="1 4">KC_1864</strain>
    </source>
</reference>
<evidence type="ECO:0000313" key="1">
    <source>
        <dbReference type="EMBL" id="AZA82254.1"/>
    </source>
</evidence>
<accession>A0A3G6RLB1</accession>
<sequence>MLESTINKGKNKEYSSPGGTTIKLDTYSDVSVFFYVIARKVVMIMIKSILYSKGSLQKQGSLPMPPIL</sequence>
<reference evidence="2 3" key="1">
    <citation type="submission" date="2018-01" db="EMBL/GenBank/DDBJ databases">
        <title>Draft genome sequences of Chryseobacterium lactis NCTC11390, Chryseobacterium oncorhynchi 701B-08, and Chryseobacterium viscerum 687B-08.</title>
        <authorList>
            <person name="Jeong J.-J."/>
            <person name="Lee Y.J."/>
            <person name="Park B."/>
            <person name="Choi I.-G."/>
            <person name="Kim K.D."/>
        </authorList>
    </citation>
    <scope>NUCLEOTIDE SEQUENCE [LARGE SCALE GENOMIC DNA]</scope>
    <source>
        <strain evidence="2 3">NCTC11390</strain>
    </source>
</reference>